<dbReference type="EMBL" id="JBBYHV010000002">
    <property type="protein sequence ID" value="MEL1251541.1"/>
    <property type="molecule type" value="Genomic_DNA"/>
</dbReference>
<protein>
    <submittedName>
        <fullName evidence="7">Oligosaccharide flippase family protein</fullName>
    </submittedName>
</protein>
<dbReference type="PANTHER" id="PTHR30250">
    <property type="entry name" value="PST FAMILY PREDICTED COLANIC ACID TRANSPORTER"/>
    <property type="match status" value="1"/>
</dbReference>
<feature type="transmembrane region" description="Helical" evidence="6">
    <location>
        <begin position="342"/>
        <end position="366"/>
    </location>
</feature>
<feature type="transmembrane region" description="Helical" evidence="6">
    <location>
        <begin position="41"/>
        <end position="65"/>
    </location>
</feature>
<feature type="transmembrane region" description="Helical" evidence="6">
    <location>
        <begin position="86"/>
        <end position="106"/>
    </location>
</feature>
<evidence type="ECO:0000256" key="4">
    <source>
        <dbReference type="ARBA" id="ARBA00022989"/>
    </source>
</evidence>
<dbReference type="InterPro" id="IPR050833">
    <property type="entry name" value="Poly_Biosynth_Transport"/>
</dbReference>
<evidence type="ECO:0000256" key="1">
    <source>
        <dbReference type="ARBA" id="ARBA00004651"/>
    </source>
</evidence>
<dbReference type="Pfam" id="PF01943">
    <property type="entry name" value="Polysacc_synt"/>
    <property type="match status" value="1"/>
</dbReference>
<reference evidence="7 8" key="1">
    <citation type="submission" date="2024-04" db="EMBL/GenBank/DDBJ databases">
        <title>Aurantiacibacter sp. DGU6 16S ribosomal RNA gene Genome sequencing and assembly.</title>
        <authorList>
            <person name="Park S."/>
        </authorList>
    </citation>
    <scope>NUCLEOTIDE SEQUENCE [LARGE SCALE GENOMIC DNA]</scope>
    <source>
        <strain evidence="7 8">DGU6</strain>
    </source>
</reference>
<evidence type="ECO:0000256" key="6">
    <source>
        <dbReference type="SAM" id="Phobius"/>
    </source>
</evidence>
<feature type="transmembrane region" description="Helical" evidence="6">
    <location>
        <begin position="399"/>
        <end position="420"/>
    </location>
</feature>
<sequence length="441" mass="45952">MLRKLLQQGASVATIRVLGTGMGVAISIVLARAFGTEALGVYSFCIALFMLATVPISYGWAGMLLRSVAREGRLDGMSRAMARYGAVGAVGMALLAAVVGYVALRIGRTDIATLLEPVALGAVGLLAVALLADQVSALRMASLRGIDRPTLAQLPEMVLRPTFLIAGIGALWFFYGPDGLAQTMLGVFAAVALAALLSALFGQVLLSRVAKLSPPRRVDPLTQRHWIASAAALAGSAGLVQLNGYVDLLLLGGMRDADEVGLYRAGLQIAMLANFGYIALNMLAGQRFSNLLAKGDKQAASQTGTHLSRLALLTAIPVPIALLIGGEWIFGFLFGADFAPSALPALIVSLGFCFSATIGMAHALLIMSHGEFIAIRLTAVALATNVMLCLLLIPAYGMLGAAVSNVVASALWNVLLWYFARKRTGIDPSAVGLIASDGTNG</sequence>
<dbReference type="InterPro" id="IPR002797">
    <property type="entry name" value="Polysacc_synth"/>
</dbReference>
<feature type="transmembrane region" description="Helical" evidence="6">
    <location>
        <begin position="187"/>
        <end position="206"/>
    </location>
</feature>
<dbReference type="PANTHER" id="PTHR30250:SF11">
    <property type="entry name" value="O-ANTIGEN TRANSPORTER-RELATED"/>
    <property type="match status" value="1"/>
</dbReference>
<feature type="transmembrane region" description="Helical" evidence="6">
    <location>
        <begin position="226"/>
        <end position="245"/>
    </location>
</feature>
<feature type="transmembrane region" description="Helical" evidence="6">
    <location>
        <begin position="310"/>
        <end position="336"/>
    </location>
</feature>
<keyword evidence="4 6" id="KW-1133">Transmembrane helix</keyword>
<evidence type="ECO:0000256" key="5">
    <source>
        <dbReference type="ARBA" id="ARBA00023136"/>
    </source>
</evidence>
<comment type="caution">
    <text evidence="7">The sequence shown here is derived from an EMBL/GenBank/DDBJ whole genome shotgun (WGS) entry which is preliminary data.</text>
</comment>
<dbReference type="Proteomes" id="UP001497045">
    <property type="component" value="Unassembled WGS sequence"/>
</dbReference>
<feature type="transmembrane region" description="Helical" evidence="6">
    <location>
        <begin position="373"/>
        <end position="393"/>
    </location>
</feature>
<evidence type="ECO:0000313" key="8">
    <source>
        <dbReference type="Proteomes" id="UP001497045"/>
    </source>
</evidence>
<keyword evidence="8" id="KW-1185">Reference proteome</keyword>
<dbReference type="RefSeq" id="WP_341674091.1">
    <property type="nucleotide sequence ID" value="NZ_JBBYHV010000002.1"/>
</dbReference>
<feature type="transmembrane region" description="Helical" evidence="6">
    <location>
        <begin position="12"/>
        <end position="35"/>
    </location>
</feature>
<gene>
    <name evidence="7" type="ORF">AAEO60_12765</name>
</gene>
<keyword evidence="5 6" id="KW-0472">Membrane</keyword>
<keyword evidence="2" id="KW-1003">Cell membrane</keyword>
<proteinExistence type="predicted"/>
<evidence type="ECO:0000256" key="2">
    <source>
        <dbReference type="ARBA" id="ARBA00022475"/>
    </source>
</evidence>
<organism evidence="7 8">
    <name type="scientific">Aurantiacibacter gilvus</name>
    <dbReference type="NCBI Taxonomy" id="3139141"/>
    <lineage>
        <taxon>Bacteria</taxon>
        <taxon>Pseudomonadati</taxon>
        <taxon>Pseudomonadota</taxon>
        <taxon>Alphaproteobacteria</taxon>
        <taxon>Sphingomonadales</taxon>
        <taxon>Erythrobacteraceae</taxon>
        <taxon>Aurantiacibacter</taxon>
    </lineage>
</organism>
<evidence type="ECO:0000256" key="3">
    <source>
        <dbReference type="ARBA" id="ARBA00022692"/>
    </source>
</evidence>
<keyword evidence="3 6" id="KW-0812">Transmembrane</keyword>
<comment type="subcellular location">
    <subcellularLocation>
        <location evidence="1">Cell membrane</location>
        <topology evidence="1">Multi-pass membrane protein</topology>
    </subcellularLocation>
</comment>
<feature type="transmembrane region" description="Helical" evidence="6">
    <location>
        <begin position="265"/>
        <end position="284"/>
    </location>
</feature>
<feature type="transmembrane region" description="Helical" evidence="6">
    <location>
        <begin position="158"/>
        <end position="175"/>
    </location>
</feature>
<name>A0ABU9IGL7_9SPHN</name>
<accession>A0ABU9IGL7</accession>
<evidence type="ECO:0000313" key="7">
    <source>
        <dbReference type="EMBL" id="MEL1251541.1"/>
    </source>
</evidence>
<feature type="transmembrane region" description="Helical" evidence="6">
    <location>
        <begin position="118"/>
        <end position="138"/>
    </location>
</feature>